<dbReference type="Proteomes" id="UP000030651">
    <property type="component" value="Unassembled WGS sequence"/>
</dbReference>
<feature type="transmembrane region" description="Helical" evidence="2">
    <location>
        <begin position="208"/>
        <end position="227"/>
    </location>
</feature>
<evidence type="ECO:0000256" key="1">
    <source>
        <dbReference type="SAM" id="MobiDB-lite"/>
    </source>
</evidence>
<feature type="transmembrane region" description="Helical" evidence="2">
    <location>
        <begin position="132"/>
        <end position="150"/>
    </location>
</feature>
<feature type="transmembrane region" description="Helical" evidence="2">
    <location>
        <begin position="62"/>
        <end position="82"/>
    </location>
</feature>
<dbReference type="PANTHER" id="PTHR35179">
    <property type="entry name" value="PROTEIN CBG02620"/>
    <property type="match status" value="1"/>
</dbReference>
<dbReference type="eggNOG" id="ENOG502S67X">
    <property type="taxonomic scope" value="Eukaryota"/>
</dbReference>
<dbReference type="RefSeq" id="XP_007840832.1">
    <property type="nucleotide sequence ID" value="XM_007842641.1"/>
</dbReference>
<gene>
    <name evidence="3" type="ORF">PFICI_14060</name>
</gene>
<reference evidence="4" key="1">
    <citation type="journal article" date="2015" name="BMC Genomics">
        <title>Genomic and transcriptomic analysis of the endophytic fungus Pestalotiopsis fici reveals its lifestyle and high potential for synthesis of natural products.</title>
        <authorList>
            <person name="Wang X."/>
            <person name="Zhang X."/>
            <person name="Liu L."/>
            <person name="Xiang M."/>
            <person name="Wang W."/>
            <person name="Sun X."/>
            <person name="Che Y."/>
            <person name="Guo L."/>
            <person name="Liu G."/>
            <person name="Guo L."/>
            <person name="Wang C."/>
            <person name="Yin W.B."/>
            <person name="Stadler M."/>
            <person name="Zhang X."/>
            <person name="Liu X."/>
        </authorList>
    </citation>
    <scope>NUCLEOTIDE SEQUENCE [LARGE SCALE GENOMIC DNA]</scope>
    <source>
        <strain evidence="4">W106-1 / CGMCC3.15140</strain>
    </source>
</reference>
<dbReference type="GeneID" id="19279073"/>
<feature type="transmembrane region" description="Helical" evidence="2">
    <location>
        <begin position="88"/>
        <end position="112"/>
    </location>
</feature>
<dbReference type="InParanoid" id="W3WK87"/>
<dbReference type="KEGG" id="pfy:PFICI_14060"/>
<keyword evidence="2" id="KW-0812">Transmembrane</keyword>
<evidence type="ECO:0000313" key="4">
    <source>
        <dbReference type="Proteomes" id="UP000030651"/>
    </source>
</evidence>
<evidence type="ECO:0000313" key="3">
    <source>
        <dbReference type="EMBL" id="ETS74194.1"/>
    </source>
</evidence>
<sequence length="359" mass="40934">MAQTGFLVPEWYVVEAPSEQDMNVASIIWGFSLACACFTFVKATRQTWYSWKRTQAINTYVVMIWAEWVACVVISVISWLFLKGVIPISFWFVFFLLCLWVIQIQCIMQIIINRIALLMVRQQKARTLKWSVFALIGLINISVFCIWIPARLQISQTYVDVNNVWDRCEKAIIAVVDMGLNFYFIHLIRAKLIANGLTKYNALFRYNLGMIAISLALDIILIGVMSLPNSAVYIQFHPLIYLVKLHIEMNIADMIARVVRASNPHQTGSYDKSNSNNRYGGTTHKMTTVVTTRTGNGNRKLNANGTHVGFDVDSERDIPTDGIKRTIETQVVREPHVVDDDNQSESSSTRELQKHFAIV</sequence>
<dbReference type="EMBL" id="KI912120">
    <property type="protein sequence ID" value="ETS74194.1"/>
    <property type="molecule type" value="Genomic_DNA"/>
</dbReference>
<name>W3WK87_PESFW</name>
<feature type="transmembrane region" description="Helical" evidence="2">
    <location>
        <begin position="22"/>
        <end position="41"/>
    </location>
</feature>
<evidence type="ECO:0000256" key="2">
    <source>
        <dbReference type="SAM" id="Phobius"/>
    </source>
</evidence>
<feature type="transmembrane region" description="Helical" evidence="2">
    <location>
        <begin position="170"/>
        <end position="188"/>
    </location>
</feature>
<feature type="region of interest" description="Disordered" evidence="1">
    <location>
        <begin position="294"/>
        <end position="315"/>
    </location>
</feature>
<dbReference type="PANTHER" id="PTHR35179:SF1">
    <property type="entry name" value="INTEGRAL MEMBRANE PROTEIN"/>
    <property type="match status" value="1"/>
</dbReference>
<feature type="region of interest" description="Disordered" evidence="1">
    <location>
        <begin position="336"/>
        <end position="359"/>
    </location>
</feature>
<dbReference type="OMA" id="HIEMNIS"/>
<keyword evidence="2" id="KW-1133">Transmembrane helix</keyword>
<dbReference type="AlphaFoldDB" id="W3WK87"/>
<dbReference type="HOGENOM" id="CLU_041445_2_1_1"/>
<keyword evidence="4" id="KW-1185">Reference proteome</keyword>
<accession>W3WK87</accession>
<dbReference type="OrthoDB" id="3205825at2759"/>
<organism evidence="3 4">
    <name type="scientific">Pestalotiopsis fici (strain W106-1 / CGMCC3.15140)</name>
    <dbReference type="NCBI Taxonomy" id="1229662"/>
    <lineage>
        <taxon>Eukaryota</taxon>
        <taxon>Fungi</taxon>
        <taxon>Dikarya</taxon>
        <taxon>Ascomycota</taxon>
        <taxon>Pezizomycotina</taxon>
        <taxon>Sordariomycetes</taxon>
        <taxon>Xylariomycetidae</taxon>
        <taxon>Amphisphaeriales</taxon>
        <taxon>Sporocadaceae</taxon>
        <taxon>Pestalotiopsis</taxon>
    </lineage>
</organism>
<protein>
    <submittedName>
        <fullName evidence="3">Uncharacterized protein</fullName>
    </submittedName>
</protein>
<keyword evidence="2" id="KW-0472">Membrane</keyword>
<proteinExistence type="predicted"/>